<sequence>MMILVLDRYRAEGTSPTCSRTWFIFNHTESRKWTGSIGGCIQLCWVGVAAAAAVVTAASAVGLGRVQLPQAGRDARVAKEVEEVG</sequence>
<reference evidence="1" key="1">
    <citation type="journal article" date="2023" name="bioRxiv">
        <title>Scaffold-level genome assemblies of two parasitoid biocontrol wasps reveal the parthenogenesis mechanism and an associated novel virus.</title>
        <authorList>
            <person name="Inwood S."/>
            <person name="Skelly J."/>
            <person name="Guhlin J."/>
            <person name="Harrop T."/>
            <person name="Goldson S."/>
            <person name="Dearden P."/>
        </authorList>
    </citation>
    <scope>NUCLEOTIDE SEQUENCE</scope>
    <source>
        <strain evidence="1">Lincoln</strain>
        <tissue evidence="1">Whole body</tissue>
    </source>
</reference>
<evidence type="ECO:0000313" key="1">
    <source>
        <dbReference type="EMBL" id="KAK0167387.1"/>
    </source>
</evidence>
<accession>A0AA39FD69</accession>
<protein>
    <submittedName>
        <fullName evidence="1">Uncharacterized protein</fullName>
    </submittedName>
</protein>
<dbReference type="Proteomes" id="UP001168972">
    <property type="component" value="Unassembled WGS sequence"/>
</dbReference>
<keyword evidence="2" id="KW-1185">Reference proteome</keyword>
<gene>
    <name evidence="1" type="ORF">PV327_004792</name>
</gene>
<organism evidence="1 2">
    <name type="scientific">Microctonus hyperodae</name>
    <name type="common">Parasitoid wasp</name>
    <dbReference type="NCBI Taxonomy" id="165561"/>
    <lineage>
        <taxon>Eukaryota</taxon>
        <taxon>Metazoa</taxon>
        <taxon>Ecdysozoa</taxon>
        <taxon>Arthropoda</taxon>
        <taxon>Hexapoda</taxon>
        <taxon>Insecta</taxon>
        <taxon>Pterygota</taxon>
        <taxon>Neoptera</taxon>
        <taxon>Endopterygota</taxon>
        <taxon>Hymenoptera</taxon>
        <taxon>Apocrita</taxon>
        <taxon>Ichneumonoidea</taxon>
        <taxon>Braconidae</taxon>
        <taxon>Euphorinae</taxon>
        <taxon>Microctonus</taxon>
    </lineage>
</organism>
<dbReference type="AlphaFoldDB" id="A0AA39FD69"/>
<name>A0AA39FD69_MICHY</name>
<proteinExistence type="predicted"/>
<dbReference type="EMBL" id="JAQQBR010001832">
    <property type="protein sequence ID" value="KAK0167387.1"/>
    <property type="molecule type" value="Genomic_DNA"/>
</dbReference>
<evidence type="ECO:0000313" key="2">
    <source>
        <dbReference type="Proteomes" id="UP001168972"/>
    </source>
</evidence>
<reference evidence="1" key="2">
    <citation type="submission" date="2023-03" db="EMBL/GenBank/DDBJ databases">
        <authorList>
            <person name="Inwood S.N."/>
            <person name="Skelly J.G."/>
            <person name="Guhlin J."/>
            <person name="Harrop T.W.R."/>
            <person name="Goldson S.G."/>
            <person name="Dearden P.K."/>
        </authorList>
    </citation>
    <scope>NUCLEOTIDE SEQUENCE</scope>
    <source>
        <strain evidence="1">Lincoln</strain>
        <tissue evidence="1">Whole body</tissue>
    </source>
</reference>
<comment type="caution">
    <text evidence="1">The sequence shown here is derived from an EMBL/GenBank/DDBJ whole genome shotgun (WGS) entry which is preliminary data.</text>
</comment>